<gene>
    <name evidence="1" type="ordered locus">YPA_4122</name>
</gene>
<sequence length="490" mass="57038" precursor="true">MVLTIMRSILKSEERCCSGMLISFLIFSGKIMSASKQDVQDFEFIISEAIRIKDSLRNEDFKSFMAQEYNEAFDSIGMMIETPNVGDQITLKDPRRQINLSYLSRNKITEIARRKIKSYKLEMLITVSEFHQELRDSIYNHVFINAGNFDANGCTKIITKAIKSSERKRKSEDYYFPLLAHGLGDERISIGIAEIIPRKDVISFARPHINHEHICRVEEFCESNKYPYNHFLKFTISKRSKESRRRVSGQVANFIVGILYLFSEHWRISSEFISLSINPYPNYDGFFFTKLEKENIGFNFSSKGTILWSEKFWIKFKEEFNPDLSIVFGEIISMAVEPRNKPVIVDRLIDAIYIFSSALQDKDKSSKIIKLTTALERLVSLSNKESNDVSINFRKRVAILVSIYHDDFDKWNEVAKEMYDIRSSIIHGSWSLYKDIEPLYVDKYSELTSKAILTACIGFYKRGLESDSNDTLLKEYYEFLEQAVMRPKVD</sequence>
<dbReference type="AlphaFoldDB" id="A0A0H2YE82"/>
<name>A0A0H2YE82_YERPA</name>
<accession>A0A0H2YE82</accession>
<protein>
    <submittedName>
        <fullName evidence="1">Uncharacterized protein</fullName>
    </submittedName>
</protein>
<evidence type="ECO:0000313" key="1">
    <source>
        <dbReference type="EMBL" id="ABG16083.1"/>
    </source>
</evidence>
<dbReference type="EMBL" id="CP000308">
    <property type="protein sequence ID" value="ABG16083.1"/>
    <property type="molecule type" value="Genomic_DNA"/>
</dbReference>
<organism evidence="1 2">
    <name type="scientific">Yersinia pestis bv. Antiqua (strain Antiqua)</name>
    <dbReference type="NCBI Taxonomy" id="360102"/>
    <lineage>
        <taxon>Bacteria</taxon>
        <taxon>Pseudomonadati</taxon>
        <taxon>Pseudomonadota</taxon>
        <taxon>Gammaproteobacteria</taxon>
        <taxon>Enterobacterales</taxon>
        <taxon>Yersiniaceae</taxon>
        <taxon>Yersinia</taxon>
    </lineage>
</organism>
<reference evidence="1 2" key="1">
    <citation type="journal article" date="2006" name="J. Bacteriol.">
        <title>Complete genome sequence of Yersinia pestis strains Antiqua and Nepal516: evidence of gene reduction in an emerging pathogen.</title>
        <authorList>
            <person name="Chain P.S."/>
            <person name="Hu P."/>
            <person name="Malfatti S.A."/>
            <person name="Radnedge L."/>
            <person name="Larimer F."/>
            <person name="Vergez L.M."/>
            <person name="Worsham P."/>
            <person name="Chu M.C."/>
            <person name="Andersen G.L."/>
        </authorList>
    </citation>
    <scope>NUCLEOTIDE SEQUENCE [LARGE SCALE GENOMIC DNA]</scope>
    <source>
        <strain evidence="1 2">Antiqua</strain>
    </source>
</reference>
<evidence type="ECO:0000313" key="2">
    <source>
        <dbReference type="Proteomes" id="UP000001971"/>
    </source>
</evidence>
<dbReference type="KEGG" id="ypa:YPA_4122"/>
<dbReference type="Proteomes" id="UP000001971">
    <property type="component" value="Chromosome"/>
</dbReference>
<proteinExistence type="predicted"/>